<reference evidence="2 3" key="1">
    <citation type="journal article" date="2019" name="Emerg. Microbes Infect.">
        <title>Comprehensive subspecies identification of 175 nontuberculous mycobacteria species based on 7547 genomic profiles.</title>
        <authorList>
            <person name="Matsumoto Y."/>
            <person name="Kinjo T."/>
            <person name="Motooka D."/>
            <person name="Nabeya D."/>
            <person name="Jung N."/>
            <person name="Uechi K."/>
            <person name="Horii T."/>
            <person name="Iida T."/>
            <person name="Fujita J."/>
            <person name="Nakamura S."/>
        </authorList>
    </citation>
    <scope>NUCLEOTIDE SEQUENCE [LARGE SCALE GENOMIC DNA]</scope>
    <source>
        <strain evidence="2 3">JCM 12687</strain>
        <plasmid evidence="2">pJCM12687</plasmid>
    </source>
</reference>
<proteinExistence type="predicted"/>
<feature type="compositionally biased region" description="Polar residues" evidence="1">
    <location>
        <begin position="42"/>
        <end position="52"/>
    </location>
</feature>
<sequence length="112" mass="11892">MQARSKGRFLLIGRLGQGVSQRRILEAAMPTCLFCPRRVPRSSASGQWQATVSGAARGPAGEQEGIVSLWRRRKGRSGNEATPAPRSQPAGGAPPITVTANSADGRRLSTRP</sequence>
<dbReference type="EMBL" id="AP022607">
    <property type="protein sequence ID" value="BBZ15100.1"/>
    <property type="molecule type" value="Genomic_DNA"/>
</dbReference>
<gene>
    <name evidence="2" type="ORF">MBRA_52950</name>
</gene>
<feature type="region of interest" description="Disordered" evidence="1">
    <location>
        <begin position="39"/>
        <end position="112"/>
    </location>
</feature>
<geneLocation type="plasmid" evidence="2 3">
    <name>pJCM12687</name>
</geneLocation>
<accession>A0ABM7KVC5</accession>
<evidence type="ECO:0000313" key="2">
    <source>
        <dbReference type="EMBL" id="BBZ15100.1"/>
    </source>
</evidence>
<name>A0ABM7KVC5_9MYCO</name>
<evidence type="ECO:0000256" key="1">
    <source>
        <dbReference type="SAM" id="MobiDB-lite"/>
    </source>
</evidence>
<keyword evidence="3" id="KW-1185">Reference proteome</keyword>
<protein>
    <submittedName>
        <fullName evidence="2">Uncharacterized protein</fullName>
    </submittedName>
</protein>
<dbReference type="Proteomes" id="UP000467379">
    <property type="component" value="Plasmid pJCM12687"/>
</dbReference>
<keyword evidence="2" id="KW-0614">Plasmid</keyword>
<evidence type="ECO:0000313" key="3">
    <source>
        <dbReference type="Proteomes" id="UP000467379"/>
    </source>
</evidence>
<organism evidence="2 3">
    <name type="scientific">Mycobacterium branderi</name>
    <dbReference type="NCBI Taxonomy" id="43348"/>
    <lineage>
        <taxon>Bacteria</taxon>
        <taxon>Bacillati</taxon>
        <taxon>Actinomycetota</taxon>
        <taxon>Actinomycetes</taxon>
        <taxon>Mycobacteriales</taxon>
        <taxon>Mycobacteriaceae</taxon>
        <taxon>Mycobacterium</taxon>
    </lineage>
</organism>